<dbReference type="GO" id="GO:0008233">
    <property type="term" value="F:peptidase activity"/>
    <property type="evidence" value="ECO:0007669"/>
    <property type="project" value="UniProtKB-KW"/>
</dbReference>
<dbReference type="Pfam" id="PF17871">
    <property type="entry name" value="AAA_lid_9"/>
    <property type="match status" value="1"/>
</dbReference>
<dbReference type="CDD" id="cd19499">
    <property type="entry name" value="RecA-like_ClpB_Hsp104-like"/>
    <property type="match status" value="1"/>
</dbReference>
<dbReference type="InterPro" id="IPR019489">
    <property type="entry name" value="Clp_ATPase_C"/>
</dbReference>
<dbReference type="Gene3D" id="1.10.1780.10">
    <property type="entry name" value="Clp, N-terminal domain"/>
    <property type="match status" value="1"/>
</dbReference>
<dbReference type="InterPro" id="IPR028299">
    <property type="entry name" value="ClpA/B_CS2"/>
</dbReference>
<evidence type="ECO:0000256" key="6">
    <source>
        <dbReference type="PROSITE-ProRule" id="PRU01251"/>
    </source>
</evidence>
<proteinExistence type="inferred from homology"/>
<evidence type="ECO:0000256" key="5">
    <source>
        <dbReference type="ARBA" id="ARBA00023186"/>
    </source>
</evidence>
<keyword evidence="13" id="KW-1185">Reference proteome</keyword>
<dbReference type="Pfam" id="PF00004">
    <property type="entry name" value="AAA"/>
    <property type="match status" value="1"/>
</dbReference>
<gene>
    <name evidence="12" type="primary">MYN1_Chr_306</name>
    <name evidence="10" type="ORF">PCKR_355</name>
    <name evidence="11" type="ORF">PFK_355</name>
    <name evidence="12" type="ORF">PMYN1_Chma314</name>
</gene>
<dbReference type="InterPro" id="IPR036628">
    <property type="entry name" value="Clp_N_dom_sf"/>
</dbReference>
<dbReference type="Pfam" id="PF10431">
    <property type="entry name" value="ClpB_D2-small"/>
    <property type="match status" value="1"/>
</dbReference>
<keyword evidence="10" id="KW-0645">Protease</keyword>
<dbReference type="GO" id="GO:0034605">
    <property type="term" value="P:cellular response to heat"/>
    <property type="evidence" value="ECO:0007669"/>
    <property type="project" value="TreeGrafter"/>
</dbReference>
<keyword evidence="10" id="KW-0378">Hydrolase</keyword>
<dbReference type="EMBL" id="LC490351">
    <property type="protein sequence ID" value="BBL86123.1"/>
    <property type="molecule type" value="Genomic_DNA"/>
</dbReference>
<geneLocation type="plastid" evidence="10"/>
<dbReference type="Pfam" id="PF02861">
    <property type="entry name" value="Clp_N"/>
    <property type="match status" value="1"/>
</dbReference>
<dbReference type="GO" id="GO:0016887">
    <property type="term" value="F:ATP hydrolysis activity"/>
    <property type="evidence" value="ECO:0007669"/>
    <property type="project" value="InterPro"/>
</dbReference>
<dbReference type="Gene3D" id="1.10.8.60">
    <property type="match status" value="1"/>
</dbReference>
<dbReference type="PANTHER" id="PTHR11638:SF18">
    <property type="entry name" value="HEAT SHOCK PROTEIN 104"/>
    <property type="match status" value="1"/>
</dbReference>
<dbReference type="CDD" id="cd00009">
    <property type="entry name" value="AAA"/>
    <property type="match status" value="1"/>
</dbReference>
<dbReference type="FunFam" id="3.40.50.300:FF:000025">
    <property type="entry name" value="ATP-dependent Clp protease subunit"/>
    <property type="match status" value="1"/>
</dbReference>
<keyword evidence="5 7" id="KW-0143">Chaperone</keyword>
<keyword evidence="3 7" id="KW-0547">Nucleotide-binding</keyword>
<dbReference type="InterPro" id="IPR004176">
    <property type="entry name" value="Clp_R_N"/>
</dbReference>
<evidence type="ECO:0000313" key="12">
    <source>
        <dbReference type="EMBL" id="BBL86123.1"/>
    </source>
</evidence>
<keyword evidence="8" id="KW-0175">Coiled coil</keyword>
<accession>A0A1L5YBQ3</accession>
<dbReference type="PROSITE" id="PS00870">
    <property type="entry name" value="CLPAB_1"/>
    <property type="match status" value="1"/>
</dbReference>
<dbReference type="InterPro" id="IPR041546">
    <property type="entry name" value="ClpA/ClpB_AAA_lid"/>
</dbReference>
<dbReference type="InterPro" id="IPR050130">
    <property type="entry name" value="ClpA_ClpB"/>
</dbReference>
<evidence type="ECO:0000259" key="9">
    <source>
        <dbReference type="PROSITE" id="PS51903"/>
    </source>
</evidence>
<dbReference type="SUPFAM" id="SSF52540">
    <property type="entry name" value="P-loop containing nucleoside triphosphate hydrolases"/>
    <property type="match status" value="2"/>
</dbReference>
<protein>
    <submittedName>
        <fullName evidence="12">ATP-dependent Clp protease, Hsp 100, ATP-binding subunit ClpB</fullName>
    </submittedName>
    <submittedName>
        <fullName evidence="10">Putative ATP-dependent Clp protease</fullName>
    </submittedName>
</protein>
<dbReference type="FunFam" id="3.40.50.300:FF:000120">
    <property type="entry name" value="ATP-dependent chaperone ClpB"/>
    <property type="match status" value="1"/>
</dbReference>
<reference evidence="10" key="1">
    <citation type="journal article" date="2017" name="Protist">
        <title>Diversity of the Photosynthetic Paulinella Species, with the Description of Paulinella micropora sp. nov. and the Chromatophore Genome Sequence for strain KR01.</title>
        <authorList>
            <person name="Lhee D."/>
            <person name="Yang E.C."/>
            <person name="Kim J.I."/>
            <person name="Nakayama T."/>
            <person name="Zuccarello G."/>
            <person name="Andersen R.A."/>
            <person name="Yoon H.S."/>
        </authorList>
    </citation>
    <scope>NUCLEOTIDE SEQUENCE</scope>
    <source>
        <strain evidence="11">FK01</strain>
        <strain evidence="10">KR01</strain>
    </source>
</reference>
<dbReference type="InterPro" id="IPR003593">
    <property type="entry name" value="AAA+_ATPase"/>
</dbReference>
<dbReference type="GO" id="GO:0005524">
    <property type="term" value="F:ATP binding"/>
    <property type="evidence" value="ECO:0007669"/>
    <property type="project" value="UniProtKB-KW"/>
</dbReference>
<name>A0A1L5YBQ3_9EUKA</name>
<organism evidence="10">
    <name type="scientific">Paulinella micropora</name>
    <dbReference type="NCBI Taxonomy" id="1928728"/>
    <lineage>
        <taxon>Eukaryota</taxon>
        <taxon>Sar</taxon>
        <taxon>Rhizaria</taxon>
        <taxon>Cercozoa</taxon>
        <taxon>Imbricatea</taxon>
        <taxon>Silicofilosea</taxon>
        <taxon>Euglyphida</taxon>
        <taxon>Paulinellidae</taxon>
        <taxon>Paulinella</taxon>
    </lineage>
</organism>
<dbReference type="Pfam" id="PF07724">
    <property type="entry name" value="AAA_2"/>
    <property type="match status" value="1"/>
</dbReference>
<evidence type="ECO:0000256" key="3">
    <source>
        <dbReference type="ARBA" id="ARBA00022741"/>
    </source>
</evidence>
<comment type="similarity">
    <text evidence="1 7">Belongs to the ClpA/ClpB family.</text>
</comment>
<dbReference type="SMART" id="SM00382">
    <property type="entry name" value="AAA"/>
    <property type="match status" value="2"/>
</dbReference>
<dbReference type="InterPro" id="IPR027417">
    <property type="entry name" value="P-loop_NTPase"/>
</dbReference>
<dbReference type="Proteomes" id="UP000503178">
    <property type="component" value="Chromatophore Pltd"/>
</dbReference>
<dbReference type="AlphaFoldDB" id="A0A1L5YBQ3"/>
<dbReference type="EMBL" id="KX897545">
    <property type="protein sequence ID" value="APP88142.1"/>
    <property type="molecule type" value="Genomic_DNA"/>
</dbReference>
<dbReference type="Gene3D" id="3.40.50.300">
    <property type="entry name" value="P-loop containing nucleotide triphosphate hydrolases"/>
    <property type="match status" value="3"/>
</dbReference>
<evidence type="ECO:0000256" key="2">
    <source>
        <dbReference type="ARBA" id="ARBA00022737"/>
    </source>
</evidence>
<reference evidence="12 13" key="2">
    <citation type="submission" date="2019-06" db="EMBL/GenBank/DDBJ databases">
        <title>A hidden player of endosymbiotic evolution: DNA virus triggered massive gene transfer.</title>
        <authorList>
            <person name="Matsuo M."/>
            <person name="Katahata A."/>
            <person name="Tachikawa M."/>
            <person name="Minakuchi Y."/>
            <person name="Noguchi H."/>
            <person name="Toyoda A."/>
            <person name="Fujiyama A."/>
            <person name="Suzuki Y."/>
            <person name="Satoh S."/>
            <person name="Nakayama T."/>
            <person name="Kamikawa R."/>
            <person name="Nomura M."/>
            <person name="Inagaki Y."/>
            <person name="Ishida K."/>
            <person name="Obokata J."/>
        </authorList>
    </citation>
    <scope>NUCLEOTIDE SEQUENCE [LARGE SCALE GENOMIC DNA]</scope>
    <source>
        <strain evidence="12 13">MYN1</strain>
    </source>
</reference>
<evidence type="ECO:0000313" key="11">
    <source>
        <dbReference type="EMBL" id="AQX44909.1"/>
    </source>
</evidence>
<evidence type="ECO:0000256" key="1">
    <source>
        <dbReference type="ARBA" id="ARBA00008675"/>
    </source>
</evidence>
<evidence type="ECO:0000256" key="4">
    <source>
        <dbReference type="ARBA" id="ARBA00022840"/>
    </source>
</evidence>
<dbReference type="SUPFAM" id="SSF81923">
    <property type="entry name" value="Double Clp-N motif"/>
    <property type="match status" value="1"/>
</dbReference>
<keyword evidence="4 7" id="KW-0067">ATP-binding</keyword>
<dbReference type="PROSITE" id="PS51903">
    <property type="entry name" value="CLP_R"/>
    <property type="match status" value="1"/>
</dbReference>
<dbReference type="InterPro" id="IPR001270">
    <property type="entry name" value="ClpA/B"/>
</dbReference>
<keyword evidence="2 6" id="KW-0677">Repeat</keyword>
<dbReference type="EMBL" id="KY124271">
    <property type="protein sequence ID" value="AQX44909.1"/>
    <property type="molecule type" value="Genomic_DNA"/>
</dbReference>
<dbReference type="SMART" id="SM01086">
    <property type="entry name" value="ClpB_D2-small"/>
    <property type="match status" value="1"/>
</dbReference>
<keyword evidence="10" id="KW-0934">Plastid</keyword>
<feature type="coiled-coil region" evidence="8">
    <location>
        <begin position="482"/>
        <end position="538"/>
    </location>
</feature>
<dbReference type="GO" id="GO:0005737">
    <property type="term" value="C:cytoplasm"/>
    <property type="evidence" value="ECO:0007669"/>
    <property type="project" value="TreeGrafter"/>
</dbReference>
<dbReference type="PANTHER" id="PTHR11638">
    <property type="entry name" value="ATP-DEPENDENT CLP PROTEASE"/>
    <property type="match status" value="1"/>
</dbReference>
<dbReference type="InterPro" id="IPR018368">
    <property type="entry name" value="ClpA/B_CS1"/>
</dbReference>
<dbReference type="GO" id="GO:0006508">
    <property type="term" value="P:proteolysis"/>
    <property type="evidence" value="ECO:0007669"/>
    <property type="project" value="UniProtKB-KW"/>
</dbReference>
<evidence type="ECO:0000256" key="7">
    <source>
        <dbReference type="RuleBase" id="RU004432"/>
    </source>
</evidence>
<evidence type="ECO:0000313" key="10">
    <source>
        <dbReference type="EMBL" id="APP88142.1"/>
    </source>
</evidence>
<sequence length="937" mass="106243">MSPYESRVERSLINSPNHFSEAGWNLILAAQNEARNWNHIYLDVEHILYVLFNNPNFYYWIKDFPANVSTILDKIEAFCSEQPFDDTEELFIGIALEELIDTADHYRRRWGSRFIDIPHILRVLFTETRIAKALLIDAGLSEKQLLRYLRKVMSPLRQTQNVSHLNIKRQDTSLIVNNQIPVKPRVNASNSNPTWSDSTSQIPQKVAKQVQDTENDKKELNLEVITESTSSALENFGRDLTAAARDGLLDPVIGRDNEIRRLIQVLSRRGKNNPVLIGAPGVGKTATVELLAQRIVAGKVPTPLKGLRLIALDIGALVAGTKFRGQFEERLRNLLNEINNPEKRVVLFIDELHSFVNSDRSTADASSLLKPALARGELRCIGATTPEHYRCIVARDVALNRRFQQIIIKEPSEELSIEIVRGLKGRYELHHGITITDRAIVAANRLAARYISDRCLPDKAIDLIDEAAAELKINITSKPHLIEEVETELARLKAELIATEGILGIDQRQLQHQQQSTSARLMALYEQWEREKERLSNLQYLQEEDEALRSAIHRSREEGNLEEAKYLQVNQLSKIQNSRVDLEQSFNETLLNGNILLREQVEESDIARIVARWTGIPVQRVLSDERQKLLDLEERLRERVIGQPEAVFAVAAAIRRARAGMKNPYRPVGSFLFLGPTGVGKTELAKALAAALFDEDEALIRLDMSEFMERNAVARLLGAPPGYIGYEEGGQLTEAVRQHPYAVLLLDEVEKAHPDVFNLLLQVLDDGRLTDSQGRTVDFQHTVIVMTSNLAGKAILNRAKQEKSKTADDNCELAIEAALNKQFRPEFLNRIDEVIRFHPLTLVDLQHIVRLQLASLAELLMEEGLRLEIEESVVYQLARQGYEPEYGARPLRRIIRRKIENPLATQLLEDHFRDAIGIKVLPSGNNSQVLFFRPQHG</sequence>
<dbReference type="InterPro" id="IPR003959">
    <property type="entry name" value="ATPase_AAA_core"/>
</dbReference>
<evidence type="ECO:0000313" key="13">
    <source>
        <dbReference type="Proteomes" id="UP000503178"/>
    </source>
</evidence>
<feature type="domain" description="Clp R" evidence="9">
    <location>
        <begin position="16"/>
        <end position="155"/>
    </location>
</feature>
<dbReference type="PRINTS" id="PR00300">
    <property type="entry name" value="CLPPROTEASEA"/>
</dbReference>
<evidence type="ECO:0000256" key="8">
    <source>
        <dbReference type="SAM" id="Coils"/>
    </source>
</evidence>
<dbReference type="PROSITE" id="PS00871">
    <property type="entry name" value="CLPAB_2"/>
    <property type="match status" value="1"/>
</dbReference>